<dbReference type="InterPro" id="IPR036291">
    <property type="entry name" value="NAD(P)-bd_dom_sf"/>
</dbReference>
<evidence type="ECO:0000313" key="2">
    <source>
        <dbReference type="EMBL" id="MBB4233079.1"/>
    </source>
</evidence>
<sequence>MISKVVCVGAGLIGAGWAAHFMRAGLDVTVYHRSAEREEYLRESLERAMPSLQELGLAPGASPARIRFTTDLE</sequence>
<dbReference type="EMBL" id="JACIFX010000024">
    <property type="protein sequence ID" value="MBB4233079.1"/>
    <property type="molecule type" value="Genomic_DNA"/>
</dbReference>
<dbReference type="InterPro" id="IPR006176">
    <property type="entry name" value="3-OHacyl-CoA_DH_NAD-bd"/>
</dbReference>
<dbReference type="Pfam" id="PF02737">
    <property type="entry name" value="3HCDH_N"/>
    <property type="match status" value="1"/>
</dbReference>
<evidence type="ECO:0000259" key="1">
    <source>
        <dbReference type="Pfam" id="PF02737"/>
    </source>
</evidence>
<dbReference type="Proteomes" id="UP000551353">
    <property type="component" value="Unassembled WGS sequence"/>
</dbReference>
<dbReference type="Gene3D" id="3.40.50.720">
    <property type="entry name" value="NAD(P)-binding Rossmann-like Domain"/>
    <property type="match status" value="1"/>
</dbReference>
<protein>
    <submittedName>
        <fullName evidence="2">3-hydroxyacyl-CoA dehydrogenase</fullName>
    </submittedName>
</protein>
<organism evidence="2 3">
    <name type="scientific">Rhizobium mongolense</name>
    <dbReference type="NCBI Taxonomy" id="57676"/>
    <lineage>
        <taxon>Bacteria</taxon>
        <taxon>Pseudomonadati</taxon>
        <taxon>Pseudomonadota</taxon>
        <taxon>Alphaproteobacteria</taxon>
        <taxon>Hyphomicrobiales</taxon>
        <taxon>Rhizobiaceae</taxon>
        <taxon>Rhizobium/Agrobacterium group</taxon>
        <taxon>Rhizobium</taxon>
    </lineage>
</organism>
<feature type="non-terminal residue" evidence="2">
    <location>
        <position position="73"/>
    </location>
</feature>
<name>A0ABR6IYT1_9HYPH</name>
<gene>
    <name evidence="2" type="ORF">GGD56_006982</name>
</gene>
<dbReference type="SUPFAM" id="SSF51735">
    <property type="entry name" value="NAD(P)-binding Rossmann-fold domains"/>
    <property type="match status" value="1"/>
</dbReference>
<keyword evidence="3" id="KW-1185">Reference proteome</keyword>
<feature type="domain" description="3-hydroxyacyl-CoA dehydrogenase NAD binding" evidence="1">
    <location>
        <begin position="4"/>
        <end position="72"/>
    </location>
</feature>
<accession>A0ABR6IYT1</accession>
<reference evidence="2 3" key="1">
    <citation type="submission" date="2020-08" db="EMBL/GenBank/DDBJ databases">
        <title>Genomic Encyclopedia of Type Strains, Phase IV (KMG-V): Genome sequencing to study the core and pangenomes of soil and plant-associated prokaryotes.</title>
        <authorList>
            <person name="Whitman W."/>
        </authorList>
    </citation>
    <scope>NUCLEOTIDE SEQUENCE [LARGE SCALE GENOMIC DNA]</scope>
    <source>
        <strain evidence="2 3">SEMIA 4087</strain>
    </source>
</reference>
<comment type="caution">
    <text evidence="2">The sequence shown here is derived from an EMBL/GenBank/DDBJ whole genome shotgun (WGS) entry which is preliminary data.</text>
</comment>
<proteinExistence type="predicted"/>
<evidence type="ECO:0000313" key="3">
    <source>
        <dbReference type="Proteomes" id="UP000551353"/>
    </source>
</evidence>